<keyword evidence="2" id="KW-0949">S-adenosyl-L-methionine</keyword>
<dbReference type="Proteomes" id="UP000451471">
    <property type="component" value="Unassembled WGS sequence"/>
</dbReference>
<evidence type="ECO:0000256" key="8">
    <source>
        <dbReference type="ARBA" id="ARBA00048428"/>
    </source>
</evidence>
<comment type="similarity">
    <text evidence="3">Belongs to the methyltransferase superfamily. Arsenite methyltransferase family.</text>
</comment>
<accession>A0A6B0GQ83</accession>
<feature type="domain" description="Methyltransferase" evidence="9">
    <location>
        <begin position="85"/>
        <end position="229"/>
    </location>
</feature>
<evidence type="ECO:0000259" key="9">
    <source>
        <dbReference type="Pfam" id="PF13847"/>
    </source>
</evidence>
<keyword evidence="10" id="KW-0489">Methyltransferase</keyword>
<evidence type="ECO:0000256" key="6">
    <source>
        <dbReference type="ARBA" id="ARBA00047941"/>
    </source>
</evidence>
<proteinExistence type="inferred from homology"/>
<sequence length="272" mass="28543">MSDPDGAVRSAADQRRLVRERYAGIAAEGSGGGCCADGCECGCDSSSADEQSRAVGYDDEALDSVVEGANLGLGCGNPTAIANLNAGETVLDLGSGAGFDCFLAAQAVGPTGRVLGVDMTPEMVEKARENARRNDAETVEFRLGEIEHLPVADEAVDVVVSNCVVNLSPDKERVFAEAFRVLRPGGRVAISDVVQTAPFPDDVREDPEALAACVSGAATVADLEEMLDTVGFEAVAIAPKDESASFIREWNDSRDLSEFLVSSAIEARKPRR</sequence>
<dbReference type="CDD" id="cd02440">
    <property type="entry name" value="AdoMet_MTases"/>
    <property type="match status" value="1"/>
</dbReference>
<dbReference type="Pfam" id="PF13847">
    <property type="entry name" value="Methyltransf_31"/>
    <property type="match status" value="1"/>
</dbReference>
<comment type="catalytic activity">
    <reaction evidence="7">
        <text>arsenic triglutathione + 2 [thioredoxin]-dithiol + 2 S-adenosyl-L-methionine + H2O = dimethylarsinous acid + 2 [thioredoxin]-disulfide + 3 glutathione + 2 S-adenosyl-L-homocysteine + 2 H(+)</text>
        <dbReference type="Rhea" id="RHEA:69464"/>
        <dbReference type="Rhea" id="RHEA-COMP:10698"/>
        <dbReference type="Rhea" id="RHEA-COMP:10700"/>
        <dbReference type="ChEBI" id="CHEBI:15377"/>
        <dbReference type="ChEBI" id="CHEBI:15378"/>
        <dbReference type="ChEBI" id="CHEBI:23808"/>
        <dbReference type="ChEBI" id="CHEBI:29950"/>
        <dbReference type="ChEBI" id="CHEBI:50058"/>
        <dbReference type="ChEBI" id="CHEBI:57856"/>
        <dbReference type="ChEBI" id="CHEBI:57925"/>
        <dbReference type="ChEBI" id="CHEBI:59789"/>
        <dbReference type="ChEBI" id="CHEBI:183640"/>
        <dbReference type="EC" id="2.1.1.137"/>
    </reaction>
</comment>
<evidence type="ECO:0000256" key="3">
    <source>
        <dbReference type="ARBA" id="ARBA00034487"/>
    </source>
</evidence>
<gene>
    <name evidence="10" type="primary">arsM</name>
    <name evidence="10" type="ORF">GQS65_07240</name>
</gene>
<dbReference type="InterPro" id="IPR026669">
    <property type="entry name" value="Arsenite_MeTrfase-like"/>
</dbReference>
<keyword evidence="11" id="KW-1185">Reference proteome</keyword>
<evidence type="ECO:0000256" key="7">
    <source>
        <dbReference type="ARBA" id="ARBA00047943"/>
    </source>
</evidence>
<dbReference type="AlphaFoldDB" id="A0A6B0GQ83"/>
<dbReference type="InterPro" id="IPR025714">
    <property type="entry name" value="Methyltranfer_dom"/>
</dbReference>
<evidence type="ECO:0000313" key="11">
    <source>
        <dbReference type="Proteomes" id="UP000451471"/>
    </source>
</evidence>
<comment type="catalytic activity">
    <reaction evidence="8">
        <text>arsenic triglutathione + 3 [thioredoxin]-dithiol + 3 S-adenosyl-L-methionine = trimethylarsine + 3 [thioredoxin]-disulfide + 3 glutathione + 3 S-adenosyl-L-homocysteine + 3 H(+)</text>
        <dbReference type="Rhea" id="RHEA:69432"/>
        <dbReference type="Rhea" id="RHEA-COMP:10698"/>
        <dbReference type="Rhea" id="RHEA-COMP:10700"/>
        <dbReference type="ChEBI" id="CHEBI:15378"/>
        <dbReference type="ChEBI" id="CHEBI:27130"/>
        <dbReference type="ChEBI" id="CHEBI:29950"/>
        <dbReference type="ChEBI" id="CHEBI:50058"/>
        <dbReference type="ChEBI" id="CHEBI:57856"/>
        <dbReference type="ChEBI" id="CHEBI:57925"/>
        <dbReference type="ChEBI" id="CHEBI:59789"/>
        <dbReference type="ChEBI" id="CHEBI:183640"/>
        <dbReference type="EC" id="2.1.1.137"/>
    </reaction>
</comment>
<evidence type="ECO:0000256" key="5">
    <source>
        <dbReference type="ARBA" id="ARBA00034545"/>
    </source>
</evidence>
<dbReference type="EMBL" id="WSZK01000015">
    <property type="protein sequence ID" value="MWG34285.1"/>
    <property type="molecule type" value="Genomic_DNA"/>
</dbReference>
<dbReference type="EC" id="2.1.1.137" evidence="4"/>
<dbReference type="GO" id="GO:0030791">
    <property type="term" value="F:arsenite methyltransferase activity"/>
    <property type="evidence" value="ECO:0007669"/>
    <property type="project" value="UniProtKB-EC"/>
</dbReference>
<evidence type="ECO:0000256" key="1">
    <source>
        <dbReference type="ARBA" id="ARBA00022679"/>
    </source>
</evidence>
<comment type="caution">
    <text evidence="10">The sequence shown here is derived from an EMBL/GenBank/DDBJ whole genome shotgun (WGS) entry which is preliminary data.</text>
</comment>
<evidence type="ECO:0000256" key="2">
    <source>
        <dbReference type="ARBA" id="ARBA00022691"/>
    </source>
</evidence>
<comment type="catalytic activity">
    <reaction evidence="6">
        <text>arsenic triglutathione + [thioredoxin]-dithiol + S-adenosyl-L-methionine + 2 H2O = methylarsonous acid + [thioredoxin]-disulfide + 3 glutathione + S-adenosyl-L-homocysteine + H(+)</text>
        <dbReference type="Rhea" id="RHEA:69460"/>
        <dbReference type="Rhea" id="RHEA-COMP:10698"/>
        <dbReference type="Rhea" id="RHEA-COMP:10700"/>
        <dbReference type="ChEBI" id="CHEBI:15377"/>
        <dbReference type="ChEBI" id="CHEBI:15378"/>
        <dbReference type="ChEBI" id="CHEBI:17826"/>
        <dbReference type="ChEBI" id="CHEBI:29950"/>
        <dbReference type="ChEBI" id="CHEBI:50058"/>
        <dbReference type="ChEBI" id="CHEBI:57856"/>
        <dbReference type="ChEBI" id="CHEBI:57925"/>
        <dbReference type="ChEBI" id="CHEBI:59789"/>
        <dbReference type="ChEBI" id="CHEBI:183640"/>
        <dbReference type="EC" id="2.1.1.137"/>
    </reaction>
</comment>
<dbReference type="PANTHER" id="PTHR43675:SF8">
    <property type="entry name" value="ARSENITE METHYLTRANSFERASE"/>
    <property type="match status" value="1"/>
</dbReference>
<dbReference type="OrthoDB" id="57427at2157"/>
<evidence type="ECO:0000313" key="10">
    <source>
        <dbReference type="EMBL" id="MWG34285.1"/>
    </source>
</evidence>
<dbReference type="RefSeq" id="WP_158203988.1">
    <property type="nucleotide sequence ID" value="NZ_WSZK01000015.1"/>
</dbReference>
<dbReference type="GO" id="GO:0032259">
    <property type="term" value="P:methylation"/>
    <property type="evidence" value="ECO:0007669"/>
    <property type="project" value="UniProtKB-KW"/>
</dbReference>
<organism evidence="10 11">
    <name type="scientific">Halomarina oriensis</name>
    <dbReference type="NCBI Taxonomy" id="671145"/>
    <lineage>
        <taxon>Archaea</taxon>
        <taxon>Methanobacteriati</taxon>
        <taxon>Methanobacteriota</taxon>
        <taxon>Stenosarchaea group</taxon>
        <taxon>Halobacteria</taxon>
        <taxon>Halobacteriales</taxon>
        <taxon>Natronomonadaceae</taxon>
        <taxon>Halomarina</taxon>
    </lineage>
</organism>
<name>A0A6B0GQ83_9EURY</name>
<dbReference type="NCBIfam" id="NF008823">
    <property type="entry name" value="PRK11873.1"/>
    <property type="match status" value="1"/>
</dbReference>
<reference evidence="10 11" key="1">
    <citation type="submission" date="2019-12" db="EMBL/GenBank/DDBJ databases">
        <title>Halocatena pleomorpha gen. nov. sp. nov., an extremely halophilic archaeon of family Halobacteriaceae isolated from saltpan soil.</title>
        <authorList>
            <person name="Pal Y."/>
            <person name="Verma A."/>
            <person name="Krishnamurthi S."/>
            <person name="Kumar P."/>
        </authorList>
    </citation>
    <scope>NUCLEOTIDE SEQUENCE [LARGE SCALE GENOMIC DNA]</scope>
    <source>
        <strain evidence="10 11">JCM 16495</strain>
    </source>
</reference>
<keyword evidence="1 10" id="KW-0808">Transferase</keyword>
<dbReference type="Gene3D" id="3.40.50.150">
    <property type="entry name" value="Vaccinia Virus protein VP39"/>
    <property type="match status" value="1"/>
</dbReference>
<dbReference type="SUPFAM" id="SSF53335">
    <property type="entry name" value="S-adenosyl-L-methionine-dependent methyltransferases"/>
    <property type="match status" value="1"/>
</dbReference>
<dbReference type="PANTHER" id="PTHR43675">
    <property type="entry name" value="ARSENITE METHYLTRANSFERASE"/>
    <property type="match status" value="1"/>
</dbReference>
<dbReference type="InterPro" id="IPR029063">
    <property type="entry name" value="SAM-dependent_MTases_sf"/>
</dbReference>
<evidence type="ECO:0000256" key="4">
    <source>
        <dbReference type="ARBA" id="ARBA00034521"/>
    </source>
</evidence>
<protein>
    <recommendedName>
        <fullName evidence="5">Arsenite methyltransferase</fullName>
        <ecNumber evidence="4">2.1.1.137</ecNumber>
    </recommendedName>
</protein>